<evidence type="ECO:0000313" key="2">
    <source>
        <dbReference type="Proteomes" id="UP001066276"/>
    </source>
</evidence>
<sequence length="131" mass="14569">MTSHSGTRTLQSSTGFQMTTVLGCVMQGLCLDERTALVTLEPGYELEKAGTCRLRYIAGTIWRSRPPIKKARVLYIERRASTVVPGALRARYWGLECRWHYNGLGGGESDRPTSSLGSTTTFSVLRRVELL</sequence>
<dbReference type="AlphaFoldDB" id="A0AAV7PPA5"/>
<proteinExistence type="predicted"/>
<organism evidence="1 2">
    <name type="scientific">Pleurodeles waltl</name>
    <name type="common">Iberian ribbed newt</name>
    <dbReference type="NCBI Taxonomy" id="8319"/>
    <lineage>
        <taxon>Eukaryota</taxon>
        <taxon>Metazoa</taxon>
        <taxon>Chordata</taxon>
        <taxon>Craniata</taxon>
        <taxon>Vertebrata</taxon>
        <taxon>Euteleostomi</taxon>
        <taxon>Amphibia</taxon>
        <taxon>Batrachia</taxon>
        <taxon>Caudata</taxon>
        <taxon>Salamandroidea</taxon>
        <taxon>Salamandridae</taxon>
        <taxon>Pleurodelinae</taxon>
        <taxon>Pleurodeles</taxon>
    </lineage>
</organism>
<keyword evidence="2" id="KW-1185">Reference proteome</keyword>
<evidence type="ECO:0000313" key="1">
    <source>
        <dbReference type="EMBL" id="KAJ1129915.1"/>
    </source>
</evidence>
<protein>
    <submittedName>
        <fullName evidence="1">Uncharacterized protein</fullName>
    </submittedName>
</protein>
<name>A0AAV7PPA5_PLEWA</name>
<reference evidence="1" key="1">
    <citation type="journal article" date="2022" name="bioRxiv">
        <title>Sequencing and chromosome-scale assembly of the giantPleurodeles waltlgenome.</title>
        <authorList>
            <person name="Brown T."/>
            <person name="Elewa A."/>
            <person name="Iarovenko S."/>
            <person name="Subramanian E."/>
            <person name="Araus A.J."/>
            <person name="Petzold A."/>
            <person name="Susuki M."/>
            <person name="Suzuki K.-i.T."/>
            <person name="Hayashi T."/>
            <person name="Toyoda A."/>
            <person name="Oliveira C."/>
            <person name="Osipova E."/>
            <person name="Leigh N.D."/>
            <person name="Simon A."/>
            <person name="Yun M.H."/>
        </authorList>
    </citation>
    <scope>NUCLEOTIDE SEQUENCE</scope>
    <source>
        <strain evidence="1">20211129_DDA</strain>
        <tissue evidence="1">Liver</tissue>
    </source>
</reference>
<gene>
    <name evidence="1" type="ORF">NDU88_008276</name>
</gene>
<dbReference type="EMBL" id="JANPWB010000011">
    <property type="protein sequence ID" value="KAJ1129915.1"/>
    <property type="molecule type" value="Genomic_DNA"/>
</dbReference>
<dbReference type="Proteomes" id="UP001066276">
    <property type="component" value="Chromosome 7"/>
</dbReference>
<accession>A0AAV7PPA5</accession>
<comment type="caution">
    <text evidence="1">The sequence shown here is derived from an EMBL/GenBank/DDBJ whole genome shotgun (WGS) entry which is preliminary data.</text>
</comment>